<dbReference type="CDD" id="cd00161">
    <property type="entry name" value="beta-trefoil_Ricin-like"/>
    <property type="match status" value="1"/>
</dbReference>
<protein>
    <recommendedName>
        <fullName evidence="1">Ricin B lectin domain-containing protein</fullName>
    </recommendedName>
</protein>
<evidence type="ECO:0000313" key="2">
    <source>
        <dbReference type="EMBL" id="GMK55014.1"/>
    </source>
</evidence>
<proteinExistence type="predicted"/>
<feature type="domain" description="Ricin B lectin" evidence="1">
    <location>
        <begin position="12"/>
        <end position="166"/>
    </location>
</feature>
<organism evidence="2 3">
    <name type="scientific">Cutaneotrichosporon spelunceum</name>
    <dbReference type="NCBI Taxonomy" id="1672016"/>
    <lineage>
        <taxon>Eukaryota</taxon>
        <taxon>Fungi</taxon>
        <taxon>Dikarya</taxon>
        <taxon>Basidiomycota</taxon>
        <taxon>Agaricomycotina</taxon>
        <taxon>Tremellomycetes</taxon>
        <taxon>Trichosporonales</taxon>
        <taxon>Trichosporonaceae</taxon>
        <taxon>Cutaneotrichosporon</taxon>
    </lineage>
</organism>
<accession>A0AAD3YAS2</accession>
<keyword evidence="3" id="KW-1185">Reference proteome</keyword>
<sequence>MLALLLLPLVAAKTIRPGAACGKCLDVAGVNGDAGAARISSAVTLNDCNGSSSQNWDVSSSGDTVIRLSGTTWCVDVGTSRRGPTPGWTPENGAKAKLYPCEAPPGFPTGIPAGELFQYDGAKLRIKEKALGDFCLDVENGNTGSGAQIQMWTCYAGNPNQQWGIL</sequence>
<dbReference type="Pfam" id="PF00652">
    <property type="entry name" value="Ricin_B_lectin"/>
    <property type="match status" value="1"/>
</dbReference>
<dbReference type="Gene3D" id="2.80.10.50">
    <property type="match status" value="2"/>
</dbReference>
<evidence type="ECO:0000313" key="3">
    <source>
        <dbReference type="Proteomes" id="UP001222932"/>
    </source>
</evidence>
<dbReference type="PROSITE" id="PS50231">
    <property type="entry name" value="RICIN_B_LECTIN"/>
    <property type="match status" value="1"/>
</dbReference>
<comment type="caution">
    <text evidence="2">The sequence shown here is derived from an EMBL/GenBank/DDBJ whole genome shotgun (WGS) entry which is preliminary data.</text>
</comment>
<name>A0AAD3YAS2_9TREE</name>
<dbReference type="EMBL" id="BTCM01000002">
    <property type="protein sequence ID" value="GMK55014.1"/>
    <property type="molecule type" value="Genomic_DNA"/>
</dbReference>
<gene>
    <name evidence="2" type="ORF">CspeluHIS016_0200700</name>
</gene>
<reference evidence="2" key="2">
    <citation type="submission" date="2023-06" db="EMBL/GenBank/DDBJ databases">
        <authorList>
            <person name="Kobayashi Y."/>
            <person name="Kayamori A."/>
            <person name="Aoki K."/>
            <person name="Shiwa Y."/>
            <person name="Fujita N."/>
            <person name="Sugita T."/>
            <person name="Iwasaki W."/>
            <person name="Tanaka N."/>
            <person name="Takashima M."/>
        </authorList>
    </citation>
    <scope>NUCLEOTIDE SEQUENCE</scope>
    <source>
        <strain evidence="2">HIS016</strain>
    </source>
</reference>
<dbReference type="InterPro" id="IPR035992">
    <property type="entry name" value="Ricin_B-like_lectins"/>
</dbReference>
<evidence type="ECO:0000259" key="1">
    <source>
        <dbReference type="SMART" id="SM00458"/>
    </source>
</evidence>
<dbReference type="InterPro" id="IPR000772">
    <property type="entry name" value="Ricin_B_lectin"/>
</dbReference>
<dbReference type="SUPFAM" id="SSF50370">
    <property type="entry name" value="Ricin B-like lectins"/>
    <property type="match status" value="1"/>
</dbReference>
<reference evidence="2" key="1">
    <citation type="journal article" date="2023" name="BMC Genomics">
        <title>Chromosome-level genome assemblies of Cutaneotrichosporon spp. (Trichosporonales, Basidiomycota) reveal imbalanced evolution between nucleotide sequences and chromosome synteny.</title>
        <authorList>
            <person name="Kobayashi Y."/>
            <person name="Kayamori A."/>
            <person name="Aoki K."/>
            <person name="Shiwa Y."/>
            <person name="Matsutani M."/>
            <person name="Fujita N."/>
            <person name="Sugita T."/>
            <person name="Iwasaki W."/>
            <person name="Tanaka N."/>
            <person name="Takashima M."/>
        </authorList>
    </citation>
    <scope>NUCLEOTIDE SEQUENCE</scope>
    <source>
        <strain evidence="2">HIS016</strain>
    </source>
</reference>
<dbReference type="AlphaFoldDB" id="A0AAD3YAS2"/>
<dbReference type="SMART" id="SM00458">
    <property type="entry name" value="RICIN"/>
    <property type="match status" value="1"/>
</dbReference>
<dbReference type="Proteomes" id="UP001222932">
    <property type="component" value="Unassembled WGS sequence"/>
</dbReference>